<evidence type="ECO:0000256" key="2">
    <source>
        <dbReference type="SAM" id="MobiDB-lite"/>
    </source>
</evidence>
<sequence>MRTYSQNPFHSPNPLSDAVLIYIEQEHRGGQPLTSKSDMTTREPEEMSEAVSQNKPSLQGKPEIDQSGPTEETKAKTGKKVRFKDDPPEMDSKDKKSRNKGNQKGSAPTSYNFSLWDGETIKELNNCLSQAKASLKRVETKVKELEDKKKALLKEKEDLRTEIDIFKKSIKKKRSLALFVDMP</sequence>
<evidence type="ECO:0000256" key="1">
    <source>
        <dbReference type="SAM" id="Coils"/>
    </source>
</evidence>
<evidence type="ECO:0000313" key="3">
    <source>
        <dbReference type="EMBL" id="KAF5552903.1"/>
    </source>
</evidence>
<keyword evidence="1" id="KW-0175">Coiled coil</keyword>
<feature type="compositionally biased region" description="Polar residues" evidence="2">
    <location>
        <begin position="102"/>
        <end position="112"/>
    </location>
</feature>
<organism evidence="3 4">
    <name type="scientific">Fusarium mexicanum</name>
    <dbReference type="NCBI Taxonomy" id="751941"/>
    <lineage>
        <taxon>Eukaryota</taxon>
        <taxon>Fungi</taxon>
        <taxon>Dikarya</taxon>
        <taxon>Ascomycota</taxon>
        <taxon>Pezizomycotina</taxon>
        <taxon>Sordariomycetes</taxon>
        <taxon>Hypocreomycetidae</taxon>
        <taxon>Hypocreales</taxon>
        <taxon>Nectriaceae</taxon>
        <taxon>Fusarium</taxon>
        <taxon>Fusarium fujikuroi species complex</taxon>
    </lineage>
</organism>
<feature type="region of interest" description="Disordered" evidence="2">
    <location>
        <begin position="22"/>
        <end position="112"/>
    </location>
</feature>
<name>A0A8H5JES6_9HYPO</name>
<comment type="caution">
    <text evidence="3">The sequence shown here is derived from an EMBL/GenBank/DDBJ whole genome shotgun (WGS) entry which is preliminary data.</text>
</comment>
<gene>
    <name evidence="3" type="ORF">FMEXI_2683</name>
</gene>
<protein>
    <submittedName>
        <fullName evidence="3">Uncharacterized protein</fullName>
    </submittedName>
</protein>
<dbReference type="AlphaFoldDB" id="A0A8H5JES6"/>
<accession>A0A8H5JES6</accession>
<evidence type="ECO:0000313" key="4">
    <source>
        <dbReference type="Proteomes" id="UP000522262"/>
    </source>
</evidence>
<proteinExistence type="predicted"/>
<dbReference type="Proteomes" id="UP000522262">
    <property type="component" value="Unassembled WGS sequence"/>
</dbReference>
<dbReference type="EMBL" id="JAAOAM010000058">
    <property type="protein sequence ID" value="KAF5552903.1"/>
    <property type="molecule type" value="Genomic_DNA"/>
</dbReference>
<feature type="compositionally biased region" description="Basic and acidic residues" evidence="2">
    <location>
        <begin position="83"/>
        <end position="94"/>
    </location>
</feature>
<feature type="coiled-coil region" evidence="1">
    <location>
        <begin position="121"/>
        <end position="169"/>
    </location>
</feature>
<reference evidence="3 4" key="1">
    <citation type="submission" date="2020-05" db="EMBL/GenBank/DDBJ databases">
        <title>Identification and distribution of gene clusters putatively required for synthesis of sphingolipid metabolism inhibitors in phylogenetically diverse species of the filamentous fungus Fusarium.</title>
        <authorList>
            <person name="Kim H.-S."/>
            <person name="Busman M."/>
            <person name="Brown D.W."/>
            <person name="Divon H."/>
            <person name="Uhlig S."/>
            <person name="Proctor R.H."/>
        </authorList>
    </citation>
    <scope>NUCLEOTIDE SEQUENCE [LARGE SCALE GENOMIC DNA]</scope>
    <source>
        <strain evidence="3 4">NRRL 53147</strain>
    </source>
</reference>
<keyword evidence="4" id="KW-1185">Reference proteome</keyword>